<evidence type="ECO:0000313" key="2">
    <source>
        <dbReference type="Proteomes" id="UP001281130"/>
    </source>
</evidence>
<dbReference type="Proteomes" id="UP001281130">
    <property type="component" value="Unassembled WGS sequence"/>
</dbReference>
<comment type="caution">
    <text evidence="1">The sequence shown here is derived from an EMBL/GenBank/DDBJ whole genome shotgun (WGS) entry which is preliminary data.</text>
</comment>
<accession>A0AB35TB49</accession>
<name>A0AB35TB49_RUBRA</name>
<protein>
    <submittedName>
        <fullName evidence="1">Uncharacterized protein</fullName>
    </submittedName>
</protein>
<dbReference type="AlphaFoldDB" id="A0AB35TB49"/>
<evidence type="ECO:0000313" key="1">
    <source>
        <dbReference type="EMBL" id="MDX5895628.1"/>
    </source>
</evidence>
<dbReference type="EMBL" id="JAWXXX010000004">
    <property type="protein sequence ID" value="MDX5895628.1"/>
    <property type="molecule type" value="Genomic_DNA"/>
</dbReference>
<proteinExistence type="predicted"/>
<sequence>MSGALDAARRSAGRATQEGPVTFASPAVDLAQLLGHFGGWQAVGAVLTSYAAAAPLGEGDVATLAPEAVADLAA</sequence>
<organism evidence="1 2">
    <name type="scientific">Rubrobacter radiotolerans</name>
    <name type="common">Arthrobacter radiotolerans</name>
    <dbReference type="NCBI Taxonomy" id="42256"/>
    <lineage>
        <taxon>Bacteria</taxon>
        <taxon>Bacillati</taxon>
        <taxon>Actinomycetota</taxon>
        <taxon>Rubrobacteria</taxon>
        <taxon>Rubrobacterales</taxon>
        <taxon>Rubrobacteraceae</taxon>
        <taxon>Rubrobacter</taxon>
    </lineage>
</organism>
<dbReference type="RefSeq" id="WP_041339379.1">
    <property type="nucleotide sequence ID" value="NZ_CP007517.1"/>
</dbReference>
<reference evidence="1" key="1">
    <citation type="submission" date="2023-11" db="EMBL/GenBank/DDBJ databases">
        <title>MicrobeMod: A computational toolkit for identifying prokaryotic methylation and restriction-modification with nanopore sequencing.</title>
        <authorList>
            <person name="Crits-Christoph A."/>
            <person name="Kang S.C."/>
            <person name="Lee H."/>
            <person name="Ostrov N."/>
        </authorList>
    </citation>
    <scope>NUCLEOTIDE SEQUENCE</scope>
    <source>
        <strain evidence="1">ATCC 51242</strain>
    </source>
</reference>
<gene>
    <name evidence="1" type="ORF">SIL72_16480</name>
</gene>